<evidence type="ECO:0000256" key="1">
    <source>
        <dbReference type="SAM" id="Coils"/>
    </source>
</evidence>
<protein>
    <submittedName>
        <fullName evidence="2">OLC1v1024998C1</fullName>
    </submittedName>
</protein>
<proteinExistence type="predicted"/>
<name>A0AAV1C4K4_OLDCO</name>
<evidence type="ECO:0000313" key="2">
    <source>
        <dbReference type="EMBL" id="CAI9090261.1"/>
    </source>
</evidence>
<dbReference type="AlphaFoldDB" id="A0AAV1C4K4"/>
<accession>A0AAV1C4K4</accession>
<keyword evidence="3" id="KW-1185">Reference proteome</keyword>
<evidence type="ECO:0000313" key="3">
    <source>
        <dbReference type="Proteomes" id="UP001161247"/>
    </source>
</evidence>
<reference evidence="2" key="1">
    <citation type="submission" date="2023-03" db="EMBL/GenBank/DDBJ databases">
        <authorList>
            <person name="Julca I."/>
        </authorList>
    </citation>
    <scope>NUCLEOTIDE SEQUENCE</scope>
</reference>
<dbReference type="EMBL" id="OX459118">
    <property type="protein sequence ID" value="CAI9090261.1"/>
    <property type="molecule type" value="Genomic_DNA"/>
</dbReference>
<feature type="coiled-coil region" evidence="1">
    <location>
        <begin position="7"/>
        <end position="76"/>
    </location>
</feature>
<keyword evidence="1" id="KW-0175">Coiled coil</keyword>
<sequence length="117" mass="14197">MDYELQSSGFEKEKKVLTTKLESLENDVDSLRKKISKKNDEVEEERKVKEQLLQQIDLHNIEKVKQDRKYEEVEKEKLHNLEQIKHDQKYEVLEKENNDSQVLIIYWFVFIVLCLML</sequence>
<dbReference type="Proteomes" id="UP001161247">
    <property type="component" value="Chromosome 1"/>
</dbReference>
<organism evidence="2 3">
    <name type="scientific">Oldenlandia corymbosa var. corymbosa</name>
    <dbReference type="NCBI Taxonomy" id="529605"/>
    <lineage>
        <taxon>Eukaryota</taxon>
        <taxon>Viridiplantae</taxon>
        <taxon>Streptophyta</taxon>
        <taxon>Embryophyta</taxon>
        <taxon>Tracheophyta</taxon>
        <taxon>Spermatophyta</taxon>
        <taxon>Magnoliopsida</taxon>
        <taxon>eudicotyledons</taxon>
        <taxon>Gunneridae</taxon>
        <taxon>Pentapetalae</taxon>
        <taxon>asterids</taxon>
        <taxon>lamiids</taxon>
        <taxon>Gentianales</taxon>
        <taxon>Rubiaceae</taxon>
        <taxon>Rubioideae</taxon>
        <taxon>Spermacoceae</taxon>
        <taxon>Hedyotis-Oldenlandia complex</taxon>
        <taxon>Oldenlandia</taxon>
    </lineage>
</organism>
<gene>
    <name evidence="2" type="ORF">OLC1_LOCUS2452</name>
</gene>